<organism evidence="2 3">
    <name type="scientific">Methylobacterium tarhaniae</name>
    <dbReference type="NCBI Taxonomy" id="1187852"/>
    <lineage>
        <taxon>Bacteria</taxon>
        <taxon>Pseudomonadati</taxon>
        <taxon>Pseudomonadota</taxon>
        <taxon>Alphaproteobacteria</taxon>
        <taxon>Hyphomicrobiales</taxon>
        <taxon>Methylobacteriaceae</taxon>
        <taxon>Methylobacterium</taxon>
    </lineage>
</organism>
<dbReference type="EMBL" id="LABZ01000060">
    <property type="protein sequence ID" value="KMO42901.1"/>
    <property type="molecule type" value="Genomic_DNA"/>
</dbReference>
<protein>
    <recommendedName>
        <fullName evidence="4">Sortilin N-terminal domain-containing protein</fullName>
    </recommendedName>
</protein>
<keyword evidence="3" id="KW-1185">Reference proteome</keyword>
<dbReference type="SUPFAM" id="SSF110296">
    <property type="entry name" value="Oligoxyloglucan reducing end-specific cellobiohydrolase"/>
    <property type="match status" value="1"/>
</dbReference>
<feature type="chain" id="PRO_5005283179" description="Sortilin N-terminal domain-containing protein" evidence="1">
    <location>
        <begin position="23"/>
        <end position="766"/>
    </location>
</feature>
<dbReference type="GO" id="GO:0010411">
    <property type="term" value="P:xyloglucan metabolic process"/>
    <property type="evidence" value="ECO:0007669"/>
    <property type="project" value="TreeGrafter"/>
</dbReference>
<dbReference type="PATRIC" id="fig|1187852.3.peg.5768"/>
<comment type="caution">
    <text evidence="2">The sequence shown here is derived from an EMBL/GenBank/DDBJ whole genome shotgun (WGS) entry which is preliminary data.</text>
</comment>
<dbReference type="InterPro" id="IPR036278">
    <property type="entry name" value="Sialidase_sf"/>
</dbReference>
<dbReference type="InterPro" id="IPR052025">
    <property type="entry name" value="Xyloglucanase_GH74"/>
</dbReference>
<evidence type="ECO:0008006" key="4">
    <source>
        <dbReference type="Google" id="ProtNLM"/>
    </source>
</evidence>
<dbReference type="Gene3D" id="2.130.10.10">
    <property type="entry name" value="YVTN repeat-like/Quinoprotein amine dehydrogenase"/>
    <property type="match status" value="2"/>
</dbReference>
<dbReference type="SUPFAM" id="SSF50939">
    <property type="entry name" value="Sialidases"/>
    <property type="match status" value="1"/>
</dbReference>
<dbReference type="PANTHER" id="PTHR43739:SF5">
    <property type="entry name" value="EXO-ALPHA-SIALIDASE"/>
    <property type="match status" value="1"/>
</dbReference>
<dbReference type="CDD" id="cd15482">
    <property type="entry name" value="Sialidase_non-viral"/>
    <property type="match status" value="1"/>
</dbReference>
<keyword evidence="1" id="KW-0732">Signal</keyword>
<dbReference type="InterPro" id="IPR015943">
    <property type="entry name" value="WD40/YVTN_repeat-like_dom_sf"/>
</dbReference>
<gene>
    <name evidence="2" type="ORF">VQ03_09805</name>
</gene>
<dbReference type="PANTHER" id="PTHR43739">
    <property type="entry name" value="XYLOGLUCANASE (EUROFUNG)"/>
    <property type="match status" value="1"/>
</dbReference>
<evidence type="ECO:0000313" key="3">
    <source>
        <dbReference type="Proteomes" id="UP000036449"/>
    </source>
</evidence>
<reference evidence="2 3" key="1">
    <citation type="submission" date="2015-03" db="EMBL/GenBank/DDBJ databases">
        <title>Genome sequencing of Methylobacterium tarhaniae DSM 25844.</title>
        <authorList>
            <person name="Chaudhry V."/>
            <person name="Patil P.B."/>
        </authorList>
    </citation>
    <scope>NUCLEOTIDE SEQUENCE [LARGE SCALE GENOMIC DNA]</scope>
    <source>
        <strain evidence="2 3">DSM 25844</strain>
    </source>
</reference>
<name>A0A0J6VUD3_9HYPH</name>
<dbReference type="Proteomes" id="UP000036449">
    <property type="component" value="Unassembled WGS sequence"/>
</dbReference>
<dbReference type="RefSeq" id="WP_048450693.1">
    <property type="nucleotide sequence ID" value="NZ_JBNNPJ010000006.1"/>
</dbReference>
<proteinExistence type="predicted"/>
<sequence>MACVVLLAGAVLGGCVAQRAAAQPETYSWKRVAIGGGGFITGYSSDDAGVTRVARTDVHGAYLWHAERDRWVQLVSSATMPEKFHVQDGFNEGVYEAVVAPSRRDRIYMAVKGRVFWSDDRGRRFSASEAGLPTPLNLHPNGEFRGYGPFLAVSPDNPDLVLFGTPENGLFRSEDGGKSWARVETVPPAARLRHRDVEPSPGLPIWFERGRQNSASRVWVMSAGHGMLLSQDAGRSFLPLPISGGPRPTVISQGAFTSDGTFYGVDPEQGRVWRFRDQRWTDLVGSKAIPTATFVSVAADPHRDRILVFDQGGVAYRSSDGGASWVRLFHRSRPGERDPPWLRVSNQSYFAMGPVLFDPKRPDRIWAGTGTGVYYADLPDWLPTVTWISQTRGIEELVANDVVQASGQPPLFAVLDFGVHRKVDLQSYSTTYGPKERVLIAVQQLALTPADPSFVATNASDTRTGCCWQDGDAVLAGFSTDGGRTWTKFPSLPTPQGTSSSDPWRMSFGTIAVSAGSPDNIVWEPSFHRAPFYTRDRGRTWQPIRLDGRPTVRGSHGQRFLQRKTLTADGRDAGTFYLAYGAGSGDAKLAGLWRTVDQGATWQQAYKGEIAPGSDHAAKLRAVPGRAGDLFFTSAVSGESDTRLRRSSDGGATWTPIRTMDRVDDIAFGKPFRDPGPPTIFVSGRLSGRYGIWRSIDDAATWTRVGRFPLGSLDQVTVLGADPNQFGRVYIGYLGSGFVVGEPAPCRPGPYAFADPDECTAVEAGE</sequence>
<dbReference type="AlphaFoldDB" id="A0A0J6VUD3"/>
<evidence type="ECO:0000313" key="2">
    <source>
        <dbReference type="EMBL" id="KMO42901.1"/>
    </source>
</evidence>
<feature type="signal peptide" evidence="1">
    <location>
        <begin position="1"/>
        <end position="22"/>
    </location>
</feature>
<accession>A0A0J6VUD3</accession>
<evidence type="ECO:0000256" key="1">
    <source>
        <dbReference type="SAM" id="SignalP"/>
    </source>
</evidence>